<dbReference type="OrthoDB" id="6262283at2759"/>
<feature type="region of interest" description="Disordered" evidence="1">
    <location>
        <begin position="71"/>
        <end position="107"/>
    </location>
</feature>
<dbReference type="AlphaFoldDB" id="A0A068Y3C6"/>
<keyword evidence="3" id="KW-1185">Reference proteome</keyword>
<evidence type="ECO:0000313" key="2">
    <source>
        <dbReference type="EMBL" id="CUT99648.1"/>
    </source>
</evidence>
<feature type="region of interest" description="Disordered" evidence="1">
    <location>
        <begin position="259"/>
        <end position="289"/>
    </location>
</feature>
<feature type="compositionally biased region" description="Low complexity" evidence="1">
    <location>
        <begin position="261"/>
        <end position="275"/>
    </location>
</feature>
<dbReference type="Proteomes" id="UP000017246">
    <property type="component" value="Unassembled WGS sequence"/>
</dbReference>
<evidence type="ECO:0000256" key="1">
    <source>
        <dbReference type="SAM" id="MobiDB-lite"/>
    </source>
</evidence>
<sequence length="579" mass="62279">MYSLKIENIKVGTFNAMSPIIKLFVGSLLFSGGVCFHKSGRVPQMDCGDEVVDMRKRSLFHPTSELMANKRIKSSPFSPGDHADGEYMERQQMDSKPSSSLGEPISAETEFSEADENDDFAACEDDGIDKNQYLAAAPNPMDQALRELIRKYVRADYVIHCLELAGFDSAVVFACLNSETNIRQLETFVGATCALINSQKIRQYFLGPVYARHPTNFKLPAGVVCGLQLAVEELKRAGTFTTSPAVPFSTISDAATQTEVSSLGPSSLTSSSEGSPPDPAFANASDSSLLPPPAHISTENLSFHLPPPSLSIVESDCKRLFNCMGGRFSLPSQSQSHSPHSRSSSSTSVDNIDVERLIHHSSASACRLAARQFVNANLVRGQHFDMEMEVSGGGENGQKRVTGIFYCHLCREKRERTCAVRFSVARNRYPVMSNVLSHLKTHFQYQSSANAAAAAAPAAAPAIGTKKIAPPPPPSVSPSSLVDSSAPTESPFLSPNSFCNLVSRVVQFAASANPLPATEMSLPSQVPLGHSPSLPSKLSSLLCACDDGDDDVGDFDVGILPSYLYLSCTSLNFPSVLSF</sequence>
<evidence type="ECO:0000313" key="3">
    <source>
        <dbReference type="Proteomes" id="UP000017246"/>
    </source>
</evidence>
<reference evidence="2" key="2">
    <citation type="submission" date="2015-11" db="EMBL/GenBank/DDBJ databases">
        <authorList>
            <person name="Zhang Y."/>
            <person name="Guo Z."/>
        </authorList>
    </citation>
    <scope>NUCLEOTIDE SEQUENCE</scope>
</reference>
<feature type="compositionally biased region" description="Basic and acidic residues" evidence="1">
    <location>
        <begin position="81"/>
        <end position="93"/>
    </location>
</feature>
<accession>A0A068Y3C6</accession>
<feature type="region of interest" description="Disordered" evidence="1">
    <location>
        <begin position="465"/>
        <end position="488"/>
    </location>
</feature>
<protein>
    <submittedName>
        <fullName evidence="2">Expressed conserved protein</fullName>
    </submittedName>
</protein>
<feature type="compositionally biased region" description="Low complexity" evidence="1">
    <location>
        <begin position="477"/>
        <end position="487"/>
    </location>
</feature>
<proteinExistence type="predicted"/>
<dbReference type="OMA" id="AHISTEN"/>
<organism evidence="2 3">
    <name type="scientific">Echinococcus multilocularis</name>
    <name type="common">Fox tapeworm</name>
    <dbReference type="NCBI Taxonomy" id="6211"/>
    <lineage>
        <taxon>Eukaryota</taxon>
        <taxon>Metazoa</taxon>
        <taxon>Spiralia</taxon>
        <taxon>Lophotrochozoa</taxon>
        <taxon>Platyhelminthes</taxon>
        <taxon>Cestoda</taxon>
        <taxon>Eucestoda</taxon>
        <taxon>Cyclophyllidea</taxon>
        <taxon>Taeniidae</taxon>
        <taxon>Echinococcus</taxon>
    </lineage>
</organism>
<reference evidence="2" key="1">
    <citation type="journal article" date="2013" name="Nature">
        <title>The genomes of four tapeworm species reveal adaptations to parasitism.</title>
        <authorList>
            <person name="Tsai I.J."/>
            <person name="Zarowiecki M."/>
            <person name="Holroyd N."/>
            <person name="Garciarrubio A."/>
            <person name="Sanchez-Flores A."/>
            <person name="Brooks K.L."/>
            <person name="Tracey A."/>
            <person name="Bobes R.J."/>
            <person name="Fragoso G."/>
            <person name="Sciutto E."/>
            <person name="Aslett M."/>
            <person name="Beasley H."/>
            <person name="Bennett H.M."/>
            <person name="Cai J."/>
            <person name="Camicia F."/>
            <person name="Clark R."/>
            <person name="Cucher M."/>
            <person name="De Silva N."/>
            <person name="Day T.A."/>
            <person name="Deplazes P."/>
            <person name="Estrada K."/>
            <person name="Fernandez C."/>
            <person name="Holland P.W."/>
            <person name="Hou J."/>
            <person name="Hu S."/>
            <person name="Huckvale T."/>
            <person name="Hung S.S."/>
            <person name="Kamenetzky L."/>
            <person name="Keane J.A."/>
            <person name="Kiss F."/>
            <person name="Koziol U."/>
            <person name="Lambert O."/>
            <person name="Liu K."/>
            <person name="Luo X."/>
            <person name="Luo Y."/>
            <person name="Macchiaroli N."/>
            <person name="Nichol S."/>
            <person name="Paps J."/>
            <person name="Parkinson J."/>
            <person name="Pouchkina-Stantcheva N."/>
            <person name="Riddiford N."/>
            <person name="Rosenzvit M."/>
            <person name="Salinas G."/>
            <person name="Wasmuth J.D."/>
            <person name="Zamanian M."/>
            <person name="Zheng Y."/>
            <person name="Cai X."/>
            <person name="Soberon X."/>
            <person name="Olson P.D."/>
            <person name="Laclette J.P."/>
            <person name="Brehm K."/>
            <person name="Berriman M."/>
            <person name="Garciarrubio A."/>
            <person name="Bobes R.J."/>
            <person name="Fragoso G."/>
            <person name="Sanchez-Flores A."/>
            <person name="Estrada K."/>
            <person name="Cevallos M.A."/>
            <person name="Morett E."/>
            <person name="Gonzalez V."/>
            <person name="Portillo T."/>
            <person name="Ochoa-Leyva A."/>
            <person name="Jose M.V."/>
            <person name="Sciutto E."/>
            <person name="Landa A."/>
            <person name="Jimenez L."/>
            <person name="Valdes V."/>
            <person name="Carrero J.C."/>
            <person name="Larralde C."/>
            <person name="Morales-Montor J."/>
            <person name="Limon-Lason J."/>
            <person name="Soberon X."/>
            <person name="Laclette J.P."/>
        </authorList>
    </citation>
    <scope>NUCLEOTIDE SEQUENCE [LARGE SCALE GENOMIC DNA]</scope>
</reference>
<dbReference type="EMBL" id="LN902845">
    <property type="protein sequence ID" value="CUT99648.1"/>
    <property type="molecule type" value="Genomic_DNA"/>
</dbReference>
<name>A0A068Y3C6_ECHMU</name>